<sequence>MNCVNASLRLGFASIIFVIILTWFSGFTLILGIFALVWIFCAATLIWSCLIL</sequence>
<feature type="transmembrane region" description="Helical" evidence="1">
    <location>
        <begin position="30"/>
        <end position="51"/>
    </location>
</feature>
<keyword evidence="1" id="KW-0812">Transmembrane</keyword>
<reference evidence="2 3" key="1">
    <citation type="submission" date="2012-06" db="EMBL/GenBank/DDBJ databases">
        <title>Draft Genome Sequence of Lactobacillus pasteurii CRBIP 24.76T.</title>
        <authorList>
            <person name="Cousin S."/>
            <person name="Bouchier C."/>
            <person name="Loux V."/>
            <person name="Ma L."/>
            <person name="Creno S."/>
            <person name="Bizet C."/>
            <person name="Clermont D."/>
        </authorList>
    </citation>
    <scope>NUCLEOTIDE SEQUENCE [LARGE SCALE GENOMIC DNA]</scope>
    <source>
        <strain evidence="3">CRBIP 24.76T</strain>
    </source>
</reference>
<organism evidence="2 3">
    <name type="scientific">Lactobacillus pasteurii DSM 23907 = CRBIP 24.76</name>
    <dbReference type="NCBI Taxonomy" id="1423790"/>
    <lineage>
        <taxon>Bacteria</taxon>
        <taxon>Bacillati</taxon>
        <taxon>Bacillota</taxon>
        <taxon>Bacilli</taxon>
        <taxon>Lactobacillales</taxon>
        <taxon>Lactobacillaceae</taxon>
        <taxon>Lactobacillus</taxon>
    </lineage>
</organism>
<evidence type="ECO:0000313" key="3">
    <source>
        <dbReference type="Proteomes" id="UP000009311"/>
    </source>
</evidence>
<evidence type="ECO:0000256" key="1">
    <source>
        <dbReference type="SAM" id="Phobius"/>
    </source>
</evidence>
<proteinExistence type="predicted"/>
<name>I7LEA8_9LACO</name>
<feature type="transmembrane region" description="Helical" evidence="1">
    <location>
        <begin position="7"/>
        <end position="24"/>
    </location>
</feature>
<dbReference type="AlphaFoldDB" id="I7LEA8"/>
<dbReference type="EMBL" id="CAKD01000023">
    <property type="protein sequence ID" value="CCI85628.1"/>
    <property type="molecule type" value="Genomic_DNA"/>
</dbReference>
<accession>I7LEA8</accession>
<keyword evidence="3" id="KW-1185">Reference proteome</keyword>
<comment type="caution">
    <text evidence="2">The sequence shown here is derived from an EMBL/GenBank/DDBJ whole genome shotgun (WGS) entry which is preliminary data.</text>
</comment>
<keyword evidence="1" id="KW-1133">Transmembrane helix</keyword>
<keyword evidence="1" id="KW-0472">Membrane</keyword>
<gene>
    <name evidence="2" type="ORF">BN53_05960</name>
</gene>
<evidence type="ECO:0000313" key="2">
    <source>
        <dbReference type="EMBL" id="CCI85628.1"/>
    </source>
</evidence>
<protein>
    <submittedName>
        <fullName evidence="2">Uncharacterized protein</fullName>
    </submittedName>
</protein>
<dbReference type="Proteomes" id="UP000009311">
    <property type="component" value="Unassembled WGS sequence"/>
</dbReference>